<accession>A0ACC2VRK7</accession>
<protein>
    <submittedName>
        <fullName evidence="1">Uncharacterized protein</fullName>
    </submittedName>
</protein>
<evidence type="ECO:0000313" key="1">
    <source>
        <dbReference type="EMBL" id="KAJ9101087.1"/>
    </source>
</evidence>
<name>A0ACC2VRK7_9TREE</name>
<gene>
    <name evidence="1" type="ORF">QFC21_003305</name>
</gene>
<keyword evidence="2" id="KW-1185">Reference proteome</keyword>
<comment type="caution">
    <text evidence="1">The sequence shown here is derived from an EMBL/GenBank/DDBJ whole genome shotgun (WGS) entry which is preliminary data.</text>
</comment>
<proteinExistence type="predicted"/>
<sequence length="242" mass="27797">MADSALIIAIVSLVASFLATFLASLTAGGVSLYSEERRRRLETGKLISRYRDPLFLASSDLLERLETVIRRKLVGLAPQQGDAFQRDTLFIFTSFVIGQYLSWVWILRRQIQYLRYQTGRQDQALTEKLREITHCLFTDKILVPTDKTCAPFMLYRGYQLAIGEIMSVREPDGSLVCMGYASFVEKYNDVQDATFRGWFQPIEKGIYALIEAEDSGRPRPHERLHELQGHLTQLQRLLLDQV</sequence>
<dbReference type="Proteomes" id="UP001227268">
    <property type="component" value="Unassembled WGS sequence"/>
</dbReference>
<organism evidence="1 2">
    <name type="scientific">Naganishia friedmannii</name>
    <dbReference type="NCBI Taxonomy" id="89922"/>
    <lineage>
        <taxon>Eukaryota</taxon>
        <taxon>Fungi</taxon>
        <taxon>Dikarya</taxon>
        <taxon>Basidiomycota</taxon>
        <taxon>Agaricomycotina</taxon>
        <taxon>Tremellomycetes</taxon>
        <taxon>Filobasidiales</taxon>
        <taxon>Filobasidiaceae</taxon>
        <taxon>Naganishia</taxon>
    </lineage>
</organism>
<evidence type="ECO:0000313" key="2">
    <source>
        <dbReference type="Proteomes" id="UP001227268"/>
    </source>
</evidence>
<reference evidence="1" key="1">
    <citation type="submission" date="2023-04" db="EMBL/GenBank/DDBJ databases">
        <title>Draft Genome sequencing of Naganishia species isolated from polar environments using Oxford Nanopore Technology.</title>
        <authorList>
            <person name="Leo P."/>
            <person name="Venkateswaran K."/>
        </authorList>
    </citation>
    <scope>NUCLEOTIDE SEQUENCE</scope>
    <source>
        <strain evidence="1">MNA-CCFEE 5423</strain>
    </source>
</reference>
<dbReference type="EMBL" id="JASBWT010000010">
    <property type="protein sequence ID" value="KAJ9101087.1"/>
    <property type="molecule type" value="Genomic_DNA"/>
</dbReference>